<organism evidence="1">
    <name type="scientific">Arundo donax</name>
    <name type="common">Giant reed</name>
    <name type="synonym">Donax arundinaceus</name>
    <dbReference type="NCBI Taxonomy" id="35708"/>
    <lineage>
        <taxon>Eukaryota</taxon>
        <taxon>Viridiplantae</taxon>
        <taxon>Streptophyta</taxon>
        <taxon>Embryophyta</taxon>
        <taxon>Tracheophyta</taxon>
        <taxon>Spermatophyta</taxon>
        <taxon>Magnoliopsida</taxon>
        <taxon>Liliopsida</taxon>
        <taxon>Poales</taxon>
        <taxon>Poaceae</taxon>
        <taxon>PACMAD clade</taxon>
        <taxon>Arundinoideae</taxon>
        <taxon>Arundineae</taxon>
        <taxon>Arundo</taxon>
    </lineage>
</organism>
<reference evidence="1" key="2">
    <citation type="journal article" date="2015" name="Data Brief">
        <title>Shoot transcriptome of the giant reed, Arundo donax.</title>
        <authorList>
            <person name="Barrero R.A."/>
            <person name="Guerrero F.D."/>
            <person name="Moolhuijzen P."/>
            <person name="Goolsby J.A."/>
            <person name="Tidwell J."/>
            <person name="Bellgard S.E."/>
            <person name="Bellgard M.I."/>
        </authorList>
    </citation>
    <scope>NUCLEOTIDE SEQUENCE</scope>
    <source>
        <tissue evidence="1">Shoot tissue taken approximately 20 cm above the soil surface</tissue>
    </source>
</reference>
<sequence length="63" mass="7333">MVLGTLPDRITNVYSKALNSFLLFRVLSSLHNRIVDVHNWYFPSCFIVVLHTWLHSSFISLNV</sequence>
<dbReference type="AlphaFoldDB" id="A0A0A8YFI0"/>
<dbReference type="EMBL" id="GBRH01273437">
    <property type="protein sequence ID" value="JAD24458.1"/>
    <property type="molecule type" value="Transcribed_RNA"/>
</dbReference>
<protein>
    <submittedName>
        <fullName evidence="1">Uncharacterized protein</fullName>
    </submittedName>
</protein>
<evidence type="ECO:0000313" key="1">
    <source>
        <dbReference type="EMBL" id="JAD24458.1"/>
    </source>
</evidence>
<name>A0A0A8YFI0_ARUDO</name>
<accession>A0A0A8YFI0</accession>
<reference evidence="1" key="1">
    <citation type="submission" date="2014-09" db="EMBL/GenBank/DDBJ databases">
        <authorList>
            <person name="Magalhaes I.L.F."/>
            <person name="Oliveira U."/>
            <person name="Santos F.R."/>
            <person name="Vidigal T.H.D.A."/>
            <person name="Brescovit A.D."/>
            <person name="Santos A.J."/>
        </authorList>
    </citation>
    <scope>NUCLEOTIDE SEQUENCE</scope>
    <source>
        <tissue evidence="1">Shoot tissue taken approximately 20 cm above the soil surface</tissue>
    </source>
</reference>
<proteinExistence type="predicted"/>